<keyword evidence="1" id="KW-1133">Transmembrane helix</keyword>
<comment type="caution">
    <text evidence="2">The sequence shown here is derived from an EMBL/GenBank/DDBJ whole genome shotgun (WGS) entry which is preliminary data.</text>
</comment>
<keyword evidence="1" id="KW-0812">Transmembrane</keyword>
<feature type="transmembrane region" description="Helical" evidence="1">
    <location>
        <begin position="82"/>
        <end position="100"/>
    </location>
</feature>
<dbReference type="EMBL" id="JASCIQ010000034">
    <property type="protein sequence ID" value="MDI3407619.1"/>
    <property type="molecule type" value="Genomic_DNA"/>
</dbReference>
<feature type="transmembrane region" description="Helical" evidence="1">
    <location>
        <begin position="191"/>
        <end position="208"/>
    </location>
</feature>
<name>A0ABT6SIA5_9ACTN</name>
<feature type="transmembrane region" description="Helical" evidence="1">
    <location>
        <begin position="213"/>
        <end position="230"/>
    </location>
</feature>
<feature type="transmembrane region" description="Helical" evidence="1">
    <location>
        <begin position="12"/>
        <end position="31"/>
    </location>
</feature>
<gene>
    <name evidence="2" type="ORF">QIS96_27875</name>
</gene>
<evidence type="ECO:0000313" key="3">
    <source>
        <dbReference type="Proteomes" id="UP001223978"/>
    </source>
</evidence>
<feature type="transmembrane region" description="Helical" evidence="1">
    <location>
        <begin position="318"/>
        <end position="341"/>
    </location>
</feature>
<feature type="transmembrane region" description="Helical" evidence="1">
    <location>
        <begin position="112"/>
        <end position="132"/>
    </location>
</feature>
<protein>
    <recommendedName>
        <fullName evidence="4">Glycosyltransferase RgtA/B/C/D-like domain-containing protein</fullName>
    </recommendedName>
</protein>
<accession>A0ABT6SIA5</accession>
<proteinExistence type="predicted"/>
<evidence type="ECO:0008006" key="4">
    <source>
        <dbReference type="Google" id="ProtNLM"/>
    </source>
</evidence>
<keyword evidence="3" id="KW-1185">Reference proteome</keyword>
<evidence type="ECO:0000313" key="2">
    <source>
        <dbReference type="EMBL" id="MDI3407619.1"/>
    </source>
</evidence>
<evidence type="ECO:0000256" key="1">
    <source>
        <dbReference type="SAM" id="Phobius"/>
    </source>
</evidence>
<dbReference type="RefSeq" id="WP_282545526.1">
    <property type="nucleotide sequence ID" value="NZ_JASCIQ010000034.1"/>
</dbReference>
<feature type="transmembrane region" description="Helical" evidence="1">
    <location>
        <begin position="286"/>
        <end position="306"/>
    </location>
</feature>
<feature type="transmembrane region" description="Helical" evidence="1">
    <location>
        <begin position="347"/>
        <end position="368"/>
    </location>
</feature>
<feature type="transmembrane region" description="Helical" evidence="1">
    <location>
        <begin position="377"/>
        <end position="396"/>
    </location>
</feature>
<dbReference type="Proteomes" id="UP001223978">
    <property type="component" value="Unassembled WGS sequence"/>
</dbReference>
<keyword evidence="1" id="KW-0472">Membrane</keyword>
<organism evidence="2 3">
    <name type="scientific">Streptomyces cavernicola</name>
    <dbReference type="NCBI Taxonomy" id="3043613"/>
    <lineage>
        <taxon>Bacteria</taxon>
        <taxon>Bacillati</taxon>
        <taxon>Actinomycetota</taxon>
        <taxon>Actinomycetes</taxon>
        <taxon>Kitasatosporales</taxon>
        <taxon>Streptomycetaceae</taxon>
        <taxon>Streptomyces</taxon>
    </lineage>
</organism>
<sequence length="492" mass="52403">MPPPRLTVPRRAHLALLAVCVAFVLLPALLVPLSLPLGWDEIVYAGRFDSYTQGLDVPFEAPRTRGVPALMAPVAAWSDDVVLLRVWLSLLAGVALYVGYAPWLRVFRARPYVVPLAAAGYASLWFTVFYAGSAMPNHYAAMGAAAAVGWFLRLGEVNGALPDAGRATTLRASAGLAFGLGLTTLMRPNDAVWIAAPLILAVLVHRPWRRVAAPLAIVAGLLAGGVPWVVEAELRFGGVRERLDLATAQQGGLRLQFNLPTVIRSVDGPLLCRPCAPSGPGLPTTLWWYVLPLLVVAGVWLVVRGRRVRGTPGGRDEVSVAAVVVPVVVGGAASVTYLFLLDYSAPRFLLITYALLALPAAITVQSLWRAARSRGRIAVAALALALVGHLTAQLALAHVNAGNQVEARADWRLIAAALRGAGVGRGCVLDGNSMLIPVAYTAGCLPAKHHPGRPPDAWVLRHAEPPRTPGELRMIPVHGTYNKGWRIAVPQQ</sequence>
<reference evidence="2 3" key="1">
    <citation type="submission" date="2023-05" db="EMBL/GenBank/DDBJ databases">
        <title>Draft genome sequence of Streptomyces sp. B-S-A6 isolated from a cave soil in Thailand.</title>
        <authorList>
            <person name="Chamroensaksri N."/>
            <person name="Muangham S."/>
        </authorList>
    </citation>
    <scope>NUCLEOTIDE SEQUENCE [LARGE SCALE GENOMIC DNA]</scope>
    <source>
        <strain evidence="2 3">B-S-A6</strain>
    </source>
</reference>